<evidence type="ECO:0000313" key="2">
    <source>
        <dbReference type="Proteomes" id="UP000323000"/>
    </source>
</evidence>
<dbReference type="Proteomes" id="UP000323000">
    <property type="component" value="Chromosome 9"/>
</dbReference>
<comment type="caution">
    <text evidence="1">The sequence shown here is derived from an EMBL/GenBank/DDBJ whole genome shotgun (WGS) entry which is preliminary data.</text>
</comment>
<name>A0A5C7HF36_9ROSI</name>
<sequence length="68" mass="7748">MEDNLAAKDCIRSYYRAYCHPATQKKIFSINYASVDDNLAVNVVEACPAFARASHSFQLLYADRLRQC</sequence>
<dbReference type="EMBL" id="VAHF01000009">
    <property type="protein sequence ID" value="TXG54806.1"/>
    <property type="molecule type" value="Genomic_DNA"/>
</dbReference>
<keyword evidence="2" id="KW-1185">Reference proteome</keyword>
<dbReference type="AlphaFoldDB" id="A0A5C7HF36"/>
<reference evidence="2" key="1">
    <citation type="journal article" date="2019" name="Gigascience">
        <title>De novo genome assembly of the endangered Acer yangbiense, a plant species with extremely small populations endemic to Yunnan Province, China.</title>
        <authorList>
            <person name="Yang J."/>
            <person name="Wariss H.M."/>
            <person name="Tao L."/>
            <person name="Zhang R."/>
            <person name="Yun Q."/>
            <person name="Hollingsworth P."/>
            <person name="Dao Z."/>
            <person name="Luo G."/>
            <person name="Guo H."/>
            <person name="Ma Y."/>
            <person name="Sun W."/>
        </authorList>
    </citation>
    <scope>NUCLEOTIDE SEQUENCE [LARGE SCALE GENOMIC DNA]</scope>
    <source>
        <strain evidence="2">cv. Malutang</strain>
    </source>
</reference>
<protein>
    <submittedName>
        <fullName evidence="1">Uncharacterized protein</fullName>
    </submittedName>
</protein>
<accession>A0A5C7HF36</accession>
<evidence type="ECO:0000313" key="1">
    <source>
        <dbReference type="EMBL" id="TXG54806.1"/>
    </source>
</evidence>
<organism evidence="1 2">
    <name type="scientific">Acer yangbiense</name>
    <dbReference type="NCBI Taxonomy" id="1000413"/>
    <lineage>
        <taxon>Eukaryota</taxon>
        <taxon>Viridiplantae</taxon>
        <taxon>Streptophyta</taxon>
        <taxon>Embryophyta</taxon>
        <taxon>Tracheophyta</taxon>
        <taxon>Spermatophyta</taxon>
        <taxon>Magnoliopsida</taxon>
        <taxon>eudicotyledons</taxon>
        <taxon>Gunneridae</taxon>
        <taxon>Pentapetalae</taxon>
        <taxon>rosids</taxon>
        <taxon>malvids</taxon>
        <taxon>Sapindales</taxon>
        <taxon>Sapindaceae</taxon>
        <taxon>Hippocastanoideae</taxon>
        <taxon>Acereae</taxon>
        <taxon>Acer</taxon>
    </lineage>
</organism>
<proteinExistence type="predicted"/>
<gene>
    <name evidence="1" type="ORF">EZV62_020062</name>
</gene>